<gene>
    <name evidence="2" type="ORF">AB1471_01220</name>
</gene>
<dbReference type="Proteomes" id="UP001556040">
    <property type="component" value="Unassembled WGS sequence"/>
</dbReference>
<keyword evidence="1" id="KW-1133">Transmembrane helix</keyword>
<keyword evidence="3" id="KW-1185">Reference proteome</keyword>
<evidence type="ECO:0000256" key="1">
    <source>
        <dbReference type="SAM" id="Phobius"/>
    </source>
</evidence>
<dbReference type="InterPro" id="IPR024490">
    <property type="entry name" value="DUF2759"/>
</dbReference>
<comment type="caution">
    <text evidence="2">The sequence shown here is derived from an EMBL/GenBank/DDBJ whole genome shotgun (WGS) entry which is preliminary data.</text>
</comment>
<reference evidence="2 3" key="1">
    <citation type="journal article" date="1979" name="Int. J. Syst. Evol. Microbiol.">
        <title>Bacillus globisporus subsp. marinus subsp. nov.</title>
        <authorList>
            <person name="Liu H."/>
        </authorList>
    </citation>
    <scope>NUCLEOTIDE SEQUENCE [LARGE SCALE GENOMIC DNA]</scope>
    <source>
        <strain evidence="2 3">DSM 1297</strain>
    </source>
</reference>
<sequence>MNGLTIILSLVTILAAIGTLSSFKGKNIMGILFGLATLGVFGWFTIMTIVYEGYPVL</sequence>
<dbReference type="EMBL" id="JBFMIA010000001">
    <property type="protein sequence ID" value="MEW9500414.1"/>
    <property type="molecule type" value="Genomic_DNA"/>
</dbReference>
<feature type="transmembrane region" description="Helical" evidence="1">
    <location>
        <begin position="6"/>
        <end position="23"/>
    </location>
</feature>
<name>A0ABV3PZ95_9BACL</name>
<dbReference type="Pfam" id="PF10958">
    <property type="entry name" value="DUF2759"/>
    <property type="match status" value="1"/>
</dbReference>
<keyword evidence="1" id="KW-0812">Transmembrane</keyword>
<dbReference type="RefSeq" id="WP_367777696.1">
    <property type="nucleotide sequence ID" value="NZ_JBFMIA010000001.1"/>
</dbReference>
<evidence type="ECO:0000313" key="3">
    <source>
        <dbReference type="Proteomes" id="UP001556040"/>
    </source>
</evidence>
<evidence type="ECO:0000313" key="2">
    <source>
        <dbReference type="EMBL" id="MEW9500414.1"/>
    </source>
</evidence>
<organism evidence="2 3">
    <name type="scientific">Jeotgalibacillus marinus</name>
    <dbReference type="NCBI Taxonomy" id="86667"/>
    <lineage>
        <taxon>Bacteria</taxon>
        <taxon>Bacillati</taxon>
        <taxon>Bacillota</taxon>
        <taxon>Bacilli</taxon>
        <taxon>Bacillales</taxon>
        <taxon>Caryophanaceae</taxon>
        <taxon>Jeotgalibacillus</taxon>
    </lineage>
</organism>
<feature type="transmembrane region" description="Helical" evidence="1">
    <location>
        <begin position="30"/>
        <end position="51"/>
    </location>
</feature>
<keyword evidence="1" id="KW-0472">Membrane</keyword>
<proteinExistence type="predicted"/>
<accession>A0ABV3PZ95</accession>
<protein>
    <submittedName>
        <fullName evidence="2">DUF2759 domain-containing protein</fullName>
    </submittedName>
</protein>